<dbReference type="Pfam" id="PF12771">
    <property type="entry name" value="SusD-like_2"/>
    <property type="match status" value="2"/>
</dbReference>
<dbReference type="InterPro" id="IPR041662">
    <property type="entry name" value="SusD-like_2"/>
</dbReference>
<proteinExistence type="predicted"/>
<reference evidence="1 2" key="1">
    <citation type="submission" date="2016-10" db="EMBL/GenBank/DDBJ databases">
        <title>Arsenicibacter rosenii gen. nov., sp. nov., an efficient arsenic-methylating bacterium isolated from an arsenic-contaminated paddy soil.</title>
        <authorList>
            <person name="Huang K."/>
        </authorList>
    </citation>
    <scope>NUCLEOTIDE SEQUENCE [LARGE SCALE GENOMIC DNA]</scope>
    <source>
        <strain evidence="1 2">SM-1</strain>
    </source>
</reference>
<dbReference type="Proteomes" id="UP000181790">
    <property type="component" value="Unassembled WGS sequence"/>
</dbReference>
<dbReference type="PROSITE" id="PS51257">
    <property type="entry name" value="PROKAR_LIPOPROTEIN"/>
    <property type="match status" value="1"/>
</dbReference>
<sequence>MYRLVAAKWMILVMLLLMISGCGDQLSKINENPNVVSPSTANPNLMLPTVMTGLAMNYVTLGYGDVAGVVQHTQKDGWFSEHNHYDWSPKDWSTYYDLLRNNDFLLQRSKELGYTFHQGVALTLKAFLFGLITDLWGDAPYTDALKGASSADLLLPGFDRQQTIYLGIIDDLKQASALFAIGKTTGYLTGYDVYYNGDTVKWQKFANSLLLRYYMRISAKLPQVAKAGIEGVYQTGIYMNDATDDATMEYIGATAANSWPGAIAFETDPSEFRRRKPCQTLLDKLTTYKDPRLKVWFAPVYVRWVADSTLTQPVDAFIRKNGVIQQGVAALTDARFLAEVKAGARYTRRFNPKTFKVALDTNSYVGLPPGLIDPSAYNYNPTTGQVVQNQHVSQLAEVYRNSNGGILKARLCSSAEVSFILAEAALKGWAAGNAGMHYRQGIRNSLTVWGVDGALTEYMQQPGVVFNNTLEQVMLQKWIAGWTAATEAWFDYRRTGLPVLKAGPAAAENVLPVRFIYGDNETNYNYSNAMNALQSLEENTHTKVRGKNSQWSKPWLIQGTSLPW</sequence>
<dbReference type="EMBL" id="MORL01000001">
    <property type="protein sequence ID" value="OIN60599.1"/>
    <property type="molecule type" value="Genomic_DNA"/>
</dbReference>
<dbReference type="AlphaFoldDB" id="A0A1S2VPB8"/>
<organism evidence="1 2">
    <name type="scientific">Arsenicibacter rosenii</name>
    <dbReference type="NCBI Taxonomy" id="1750698"/>
    <lineage>
        <taxon>Bacteria</taxon>
        <taxon>Pseudomonadati</taxon>
        <taxon>Bacteroidota</taxon>
        <taxon>Cytophagia</taxon>
        <taxon>Cytophagales</taxon>
        <taxon>Spirosomataceae</taxon>
        <taxon>Arsenicibacter</taxon>
    </lineage>
</organism>
<dbReference type="RefSeq" id="WP_071501101.1">
    <property type="nucleotide sequence ID" value="NZ_MORL01000001.1"/>
</dbReference>
<accession>A0A1S2VPB8</accession>
<gene>
    <name evidence="1" type="ORF">BLX24_00275</name>
</gene>
<evidence type="ECO:0000313" key="1">
    <source>
        <dbReference type="EMBL" id="OIN60599.1"/>
    </source>
</evidence>
<dbReference type="SUPFAM" id="SSF48452">
    <property type="entry name" value="TPR-like"/>
    <property type="match status" value="1"/>
</dbReference>
<comment type="caution">
    <text evidence="1">The sequence shown here is derived from an EMBL/GenBank/DDBJ whole genome shotgun (WGS) entry which is preliminary data.</text>
</comment>
<dbReference type="OrthoDB" id="843771at2"/>
<keyword evidence="2" id="KW-1185">Reference proteome</keyword>
<evidence type="ECO:0008006" key="3">
    <source>
        <dbReference type="Google" id="ProtNLM"/>
    </source>
</evidence>
<protein>
    <recommendedName>
        <fullName evidence="3">SusD/RagB family nutrient-binding outer membrane lipoprotein</fullName>
    </recommendedName>
</protein>
<dbReference type="InterPro" id="IPR011990">
    <property type="entry name" value="TPR-like_helical_dom_sf"/>
</dbReference>
<dbReference type="Gene3D" id="1.25.40.390">
    <property type="match status" value="2"/>
</dbReference>
<name>A0A1S2VPB8_9BACT</name>
<evidence type="ECO:0000313" key="2">
    <source>
        <dbReference type="Proteomes" id="UP000181790"/>
    </source>
</evidence>